<dbReference type="EMBL" id="KK120303">
    <property type="protein sequence ID" value="KFM78011.1"/>
    <property type="molecule type" value="Genomic_DNA"/>
</dbReference>
<dbReference type="Proteomes" id="UP000054359">
    <property type="component" value="Unassembled WGS sequence"/>
</dbReference>
<gene>
    <name evidence="1" type="ORF">X975_18878</name>
</gene>
<dbReference type="AlphaFoldDB" id="A0A087UKX2"/>
<reference evidence="1 2" key="1">
    <citation type="submission" date="2013-11" db="EMBL/GenBank/DDBJ databases">
        <title>Genome sequencing of Stegodyphus mimosarum.</title>
        <authorList>
            <person name="Bechsgaard J."/>
        </authorList>
    </citation>
    <scope>NUCLEOTIDE SEQUENCE [LARGE SCALE GENOMIC DNA]</scope>
</reference>
<organism evidence="1 2">
    <name type="scientific">Stegodyphus mimosarum</name>
    <name type="common">African social velvet spider</name>
    <dbReference type="NCBI Taxonomy" id="407821"/>
    <lineage>
        <taxon>Eukaryota</taxon>
        <taxon>Metazoa</taxon>
        <taxon>Ecdysozoa</taxon>
        <taxon>Arthropoda</taxon>
        <taxon>Chelicerata</taxon>
        <taxon>Arachnida</taxon>
        <taxon>Araneae</taxon>
        <taxon>Araneomorphae</taxon>
        <taxon>Entelegynae</taxon>
        <taxon>Eresoidea</taxon>
        <taxon>Eresidae</taxon>
        <taxon>Stegodyphus</taxon>
    </lineage>
</organism>
<evidence type="ECO:0000313" key="2">
    <source>
        <dbReference type="Proteomes" id="UP000054359"/>
    </source>
</evidence>
<accession>A0A087UKX2</accession>
<feature type="non-terminal residue" evidence="1">
    <location>
        <position position="67"/>
    </location>
</feature>
<protein>
    <submittedName>
        <fullName evidence="1">Uncharacterized protein</fullName>
    </submittedName>
</protein>
<keyword evidence="2" id="KW-1185">Reference proteome</keyword>
<proteinExistence type="predicted"/>
<evidence type="ECO:0000313" key="1">
    <source>
        <dbReference type="EMBL" id="KFM78011.1"/>
    </source>
</evidence>
<name>A0A087UKX2_STEMI</name>
<sequence>MAGKFNPSANSLAGAALNKSCLLAKTSNGTPANFSSANSSASSTPVSSNRFLSALSITYIKTSVFSK</sequence>